<reference evidence="1 2" key="1">
    <citation type="journal article" date="2009" name="Appl. Environ. Microbiol.">
        <title>Genomic analysis of 'Elusimicrobium minutum,' the first cultivated representative of the phylum 'Elusimicrobia' (formerly termite group 1).</title>
        <authorList>
            <person name="Herlemann D.P.R."/>
            <person name="Geissinger O."/>
            <person name="Ikeda-Ohtsubo W."/>
            <person name="Kunin V."/>
            <person name="Sun H."/>
            <person name="Lapidus A."/>
            <person name="Hugenholtz P."/>
            <person name="Brune A."/>
        </authorList>
    </citation>
    <scope>NUCLEOTIDE SEQUENCE [LARGE SCALE GENOMIC DNA]</scope>
    <source>
        <strain evidence="1 2">Pei191</strain>
    </source>
</reference>
<organism evidence="1 2">
    <name type="scientific">Elusimicrobium minutum (strain Pei191)</name>
    <dbReference type="NCBI Taxonomy" id="445932"/>
    <lineage>
        <taxon>Bacteria</taxon>
        <taxon>Pseudomonadati</taxon>
        <taxon>Elusimicrobiota</taxon>
        <taxon>Elusimicrobia</taxon>
        <taxon>Elusimicrobiales</taxon>
        <taxon>Elusimicrobiaceae</taxon>
        <taxon>Elusimicrobium</taxon>
    </lineage>
</organism>
<proteinExistence type="predicted"/>
<name>B2KB49_ELUMP</name>
<dbReference type="EMBL" id="CP001055">
    <property type="protein sequence ID" value="ACC97808.1"/>
    <property type="molecule type" value="Genomic_DNA"/>
</dbReference>
<gene>
    <name evidence="1" type="ordered locus">Emin_0246</name>
</gene>
<evidence type="ECO:0000313" key="2">
    <source>
        <dbReference type="Proteomes" id="UP000001029"/>
    </source>
</evidence>
<protein>
    <submittedName>
        <fullName evidence="1">Uncharacterized protein</fullName>
    </submittedName>
</protein>
<evidence type="ECO:0000313" key="1">
    <source>
        <dbReference type="EMBL" id="ACC97808.1"/>
    </source>
</evidence>
<accession>B2KB49</accession>
<dbReference type="KEGG" id="emi:Emin_0246"/>
<dbReference type="HOGENOM" id="CLU_2989474_0_0_0"/>
<dbReference type="Proteomes" id="UP000001029">
    <property type="component" value="Chromosome"/>
</dbReference>
<dbReference type="AlphaFoldDB" id="B2KB49"/>
<keyword evidence="2" id="KW-1185">Reference proteome</keyword>
<sequence length="57" mass="6374">MILENGSDTPRLQGTFRMLCKTSVTQTMVRSVDIKDASLYAGHASKQVTEDIIYPKK</sequence>